<name>A0ABY7RM75_9NEIS</name>
<proteinExistence type="inferred from homology"/>
<dbReference type="EMBL" id="CP116766">
    <property type="protein sequence ID" value="WCL71360.1"/>
    <property type="molecule type" value="Genomic_DNA"/>
</dbReference>
<dbReference type="PANTHER" id="PTHR35093:SF8">
    <property type="entry name" value="OUTER MEMBRANE PROTEIN NMB0088-RELATED"/>
    <property type="match status" value="1"/>
</dbReference>
<gene>
    <name evidence="9" type="ORF">PJU73_08515</name>
</gene>
<evidence type="ECO:0000256" key="8">
    <source>
        <dbReference type="SAM" id="SignalP"/>
    </source>
</evidence>
<keyword evidence="7" id="KW-0998">Cell outer membrane</keyword>
<evidence type="ECO:0000256" key="3">
    <source>
        <dbReference type="ARBA" id="ARBA00022452"/>
    </source>
</evidence>
<dbReference type="Pfam" id="PF03349">
    <property type="entry name" value="Toluene_X"/>
    <property type="match status" value="1"/>
</dbReference>
<evidence type="ECO:0000313" key="10">
    <source>
        <dbReference type="Proteomes" id="UP001221268"/>
    </source>
</evidence>
<sequence>MLKKITVLVSGLFVAHLAHASGYHFGTQSVTAQSTANSSAAEAADATTIFSNPAGLAKLDSDQITASLNLVAPHIRYSDAKATYRDNSFRTNAPITTDSKGNAAETSGKITKDVVAAPHIYGAHKINDDVTLGLGVYVPFASSTEYSENSVLRHHLNQLGLTTVAVEPVVSFKINPQHAVGVGAIAQYSSAELRKYADWDATGSVSAVVGRDVTGEADGHAKVKGNDWGFGYQLGWLWDINDQTRVGVNYRSKVEHNLKGTANWYADGPAVATANPNPLLGGKSLYDAVIGQPTTINKGTPLEGRGYVPHEKASVKIVTPESLSVHGMYKATDKLNLFGDVTWTRHSRFNRAELVFENEKNIGSGKKSDRTIITPNWRNTYKVAFGGSYQYSEPLQLRAGIAFDQSPVRGASSRLNTLPDGNRIWYSIGAKYQPAKNHVFDVAYSHIHINDTTFSATASTGDNVDSKGTGSAKFNNYANIVGLQYTYKF</sequence>
<feature type="chain" id="PRO_5045111567" evidence="8">
    <location>
        <begin position="21"/>
        <end position="489"/>
    </location>
</feature>
<dbReference type="Proteomes" id="UP001221268">
    <property type="component" value="Chromosome"/>
</dbReference>
<protein>
    <submittedName>
        <fullName evidence="9">OmpP1/FadL family transporter</fullName>
    </submittedName>
</protein>
<dbReference type="RefSeq" id="WP_237091882.1">
    <property type="nucleotide sequence ID" value="NZ_CP116766.1"/>
</dbReference>
<evidence type="ECO:0000256" key="6">
    <source>
        <dbReference type="ARBA" id="ARBA00023136"/>
    </source>
</evidence>
<keyword evidence="3" id="KW-1134">Transmembrane beta strand</keyword>
<keyword evidence="10" id="KW-1185">Reference proteome</keyword>
<organism evidence="9 10">
    <name type="scientific">Neisseria lisongii</name>
    <dbReference type="NCBI Taxonomy" id="2912188"/>
    <lineage>
        <taxon>Bacteria</taxon>
        <taxon>Pseudomonadati</taxon>
        <taxon>Pseudomonadota</taxon>
        <taxon>Betaproteobacteria</taxon>
        <taxon>Neisseriales</taxon>
        <taxon>Neisseriaceae</taxon>
        <taxon>Neisseria</taxon>
    </lineage>
</organism>
<keyword evidence="4" id="KW-0812">Transmembrane</keyword>
<accession>A0ABY7RM75</accession>
<evidence type="ECO:0000256" key="4">
    <source>
        <dbReference type="ARBA" id="ARBA00022692"/>
    </source>
</evidence>
<dbReference type="InterPro" id="IPR005017">
    <property type="entry name" value="OMPP1/FadL/TodX"/>
</dbReference>
<dbReference type="Gene3D" id="2.40.160.60">
    <property type="entry name" value="Outer membrane protein transport protein (OMPP1/FadL/TodX)"/>
    <property type="match status" value="1"/>
</dbReference>
<evidence type="ECO:0000256" key="2">
    <source>
        <dbReference type="ARBA" id="ARBA00008163"/>
    </source>
</evidence>
<keyword evidence="5 8" id="KW-0732">Signal</keyword>
<evidence type="ECO:0000313" key="9">
    <source>
        <dbReference type="EMBL" id="WCL71360.1"/>
    </source>
</evidence>
<dbReference type="SUPFAM" id="SSF56935">
    <property type="entry name" value="Porins"/>
    <property type="match status" value="1"/>
</dbReference>
<feature type="signal peptide" evidence="8">
    <location>
        <begin position="1"/>
        <end position="20"/>
    </location>
</feature>
<evidence type="ECO:0000256" key="5">
    <source>
        <dbReference type="ARBA" id="ARBA00022729"/>
    </source>
</evidence>
<comment type="similarity">
    <text evidence="2">Belongs to the OmpP1/FadL family.</text>
</comment>
<evidence type="ECO:0000256" key="1">
    <source>
        <dbReference type="ARBA" id="ARBA00004571"/>
    </source>
</evidence>
<keyword evidence="6" id="KW-0472">Membrane</keyword>
<evidence type="ECO:0000256" key="7">
    <source>
        <dbReference type="ARBA" id="ARBA00023237"/>
    </source>
</evidence>
<comment type="subcellular location">
    <subcellularLocation>
        <location evidence="1">Cell outer membrane</location>
        <topology evidence="1">Multi-pass membrane protein</topology>
    </subcellularLocation>
</comment>
<reference evidence="9 10" key="1">
    <citation type="submission" date="2023-01" db="EMBL/GenBank/DDBJ databases">
        <authorList>
            <person name="Yang C."/>
        </authorList>
    </citation>
    <scope>NUCLEOTIDE SEQUENCE [LARGE SCALE GENOMIC DNA]</scope>
    <source>
        <strain evidence="9 10">ZJ106</strain>
    </source>
</reference>
<dbReference type="PANTHER" id="PTHR35093">
    <property type="entry name" value="OUTER MEMBRANE PROTEIN NMB0088-RELATED"/>
    <property type="match status" value="1"/>
</dbReference>